<feature type="transmembrane region" description="Helical" evidence="1">
    <location>
        <begin position="104"/>
        <end position="123"/>
    </location>
</feature>
<keyword evidence="1" id="KW-1133">Transmembrane helix</keyword>
<keyword evidence="1" id="KW-0812">Transmembrane</keyword>
<dbReference type="InterPro" id="IPR050039">
    <property type="entry name" value="MAB_1171c-like"/>
</dbReference>
<dbReference type="EMBL" id="JARJBC010000001">
    <property type="protein sequence ID" value="MDF3287654.1"/>
    <property type="molecule type" value="Genomic_DNA"/>
</dbReference>
<feature type="transmembrane region" description="Helical" evidence="1">
    <location>
        <begin position="34"/>
        <end position="50"/>
    </location>
</feature>
<evidence type="ECO:0000259" key="2">
    <source>
        <dbReference type="Pfam" id="PF20182"/>
    </source>
</evidence>
<feature type="transmembrane region" description="Helical" evidence="1">
    <location>
        <begin position="145"/>
        <end position="166"/>
    </location>
</feature>
<proteinExistence type="predicted"/>
<dbReference type="NCBIfam" id="NF042915">
    <property type="entry name" value="MAB_1171c_fam"/>
    <property type="match status" value="1"/>
</dbReference>
<feature type="domain" description="DUF6545" evidence="2">
    <location>
        <begin position="249"/>
        <end position="382"/>
    </location>
</feature>
<sequence length="387" mass="43403">MEYQFLSWTCAVAGLTAFLYKLPALSRSRRNPAMIALCVYFLCSGLSFLVDLDAFREHICRFLAYPNITTILVQAAVVVLTAAQQVVLIHWSHPPAEARLRTRRRLLGFGIALSVLLVVFYVVDPTRHPASAESAVLLNMSNPRYAAYLCCYLGVCTAGQLSAFRLSLRYARIANRQWLRLGMWSVTAGATLVLLYCAVRYAEIAATRLGFDTASWDSLYWFTGDIGSLLQLFGWTVPSWGPRLSAAARWLESYRAYRRLRPLWWALYRAVPTIALDPPPSPLLDLLPPRDLDYRLYRRVIEIRDAQLALRPYVGPQAERPGSALDEPPSAAREALRLKAALRARSDNAAPSGGPTVAFPGARNEDFGKEIVWLTRVADSFRKAPHR</sequence>
<reference evidence="3 4" key="1">
    <citation type="submission" date="2023-03" db="EMBL/GenBank/DDBJ databases">
        <title>Draft genome sequence of Streptomyces sp. RB6PN23 isolated from peat swamp forest in Thailand.</title>
        <authorList>
            <person name="Klaysubun C."/>
            <person name="Duangmal K."/>
        </authorList>
    </citation>
    <scope>NUCLEOTIDE SEQUENCE [LARGE SCALE GENOMIC DNA]</scope>
    <source>
        <strain evidence="3 4">RB6PN23</strain>
    </source>
</reference>
<keyword evidence="1" id="KW-0472">Membrane</keyword>
<gene>
    <name evidence="3" type="ORF">P3G67_00050</name>
</gene>
<feature type="transmembrane region" description="Helical" evidence="1">
    <location>
        <begin position="6"/>
        <end position="22"/>
    </location>
</feature>
<evidence type="ECO:0000313" key="4">
    <source>
        <dbReference type="Proteomes" id="UP001216579"/>
    </source>
</evidence>
<dbReference type="RefSeq" id="WP_276091566.1">
    <property type="nucleotide sequence ID" value="NZ_JARJBC010000001.1"/>
</dbReference>
<evidence type="ECO:0000256" key="1">
    <source>
        <dbReference type="SAM" id="Phobius"/>
    </source>
</evidence>
<protein>
    <recommendedName>
        <fullName evidence="2">DUF6545 domain-containing protein</fullName>
    </recommendedName>
</protein>
<organism evidence="3 4">
    <name type="scientific">Streptomyces silvisoli</name>
    <dbReference type="NCBI Taxonomy" id="3034235"/>
    <lineage>
        <taxon>Bacteria</taxon>
        <taxon>Bacillati</taxon>
        <taxon>Actinomycetota</taxon>
        <taxon>Actinomycetes</taxon>
        <taxon>Kitasatosporales</taxon>
        <taxon>Streptomycetaceae</taxon>
        <taxon>Streptomyces</taxon>
    </lineage>
</organism>
<name>A0ABT5ZCT9_9ACTN</name>
<evidence type="ECO:0000313" key="3">
    <source>
        <dbReference type="EMBL" id="MDF3287654.1"/>
    </source>
</evidence>
<dbReference type="Proteomes" id="UP001216579">
    <property type="component" value="Unassembled WGS sequence"/>
</dbReference>
<dbReference type="InterPro" id="IPR046675">
    <property type="entry name" value="DUF6545"/>
</dbReference>
<feature type="transmembrane region" description="Helical" evidence="1">
    <location>
        <begin position="62"/>
        <end position="83"/>
    </location>
</feature>
<dbReference type="Pfam" id="PF20182">
    <property type="entry name" value="DUF6545"/>
    <property type="match status" value="1"/>
</dbReference>
<keyword evidence="4" id="KW-1185">Reference proteome</keyword>
<feature type="transmembrane region" description="Helical" evidence="1">
    <location>
        <begin position="178"/>
        <end position="199"/>
    </location>
</feature>
<accession>A0ABT5ZCT9</accession>
<comment type="caution">
    <text evidence="3">The sequence shown here is derived from an EMBL/GenBank/DDBJ whole genome shotgun (WGS) entry which is preliminary data.</text>
</comment>